<proteinExistence type="predicted"/>
<evidence type="ECO:0000313" key="3">
    <source>
        <dbReference type="Proteomes" id="UP000030066"/>
    </source>
</evidence>
<sequence length="70" mass="7949">MKELYITQTKNWFDGSAVPNWIKDNPPVPSSNSNLALILGLTLGSIVLIGVTSYFVYKYWQNKSQKTIKK</sequence>
<dbReference type="STRING" id="1318617.MGM1_5500"/>
<evidence type="ECO:0000256" key="1">
    <source>
        <dbReference type="SAM" id="Phobius"/>
    </source>
</evidence>
<accession>A0A097STI2</accession>
<keyword evidence="3" id="KW-1185">Reference proteome</keyword>
<dbReference type="Proteomes" id="UP000030066">
    <property type="component" value="Chromosome"/>
</dbReference>
<protein>
    <submittedName>
        <fullName evidence="2">Uncharacterized protein</fullName>
    </submittedName>
</protein>
<keyword evidence="1" id="KW-1133">Transmembrane helix</keyword>
<evidence type="ECO:0000313" key="2">
    <source>
        <dbReference type="EMBL" id="AIV03908.1"/>
    </source>
</evidence>
<dbReference type="NCBIfam" id="NF033158">
    <property type="entry name" value="Myrrcad"/>
    <property type="match status" value="1"/>
</dbReference>
<dbReference type="AlphaFoldDB" id="A0A097STI2"/>
<dbReference type="EMBL" id="CP007711">
    <property type="protein sequence ID" value="AIV03908.1"/>
    <property type="molecule type" value="Genomic_DNA"/>
</dbReference>
<organism evidence="2 3">
    <name type="scientific">Candidatus Malacoplasma girerdii</name>
    <dbReference type="NCBI Taxonomy" id="1318617"/>
    <lineage>
        <taxon>Bacteria</taxon>
        <taxon>Bacillati</taxon>
        <taxon>Mycoplasmatota</taxon>
        <taxon>Mycoplasmoidales</taxon>
        <taxon>Mycoplasmoidaceae</taxon>
        <taxon>Malacoplasma</taxon>
    </lineage>
</organism>
<keyword evidence="1" id="KW-0812">Transmembrane</keyword>
<feature type="transmembrane region" description="Helical" evidence="1">
    <location>
        <begin position="35"/>
        <end position="57"/>
    </location>
</feature>
<gene>
    <name evidence="2" type="ORF">MGM1_5500</name>
</gene>
<dbReference type="KEGG" id="mgj:MGM1_5500"/>
<dbReference type="HOGENOM" id="CLU_2750265_0_0_14"/>
<reference evidence="2 3" key="1">
    <citation type="journal article" date="2014" name="PLoS ONE">
        <title>An emerging Mycoplasma associated with trichomoniasis, vaginal infection and disease.</title>
        <authorList>
            <consortium name="Vaginal Microbiome Consortium"/>
            <person name="Fettweis J.M."/>
            <person name="Serrano M.G."/>
            <person name="Huang B."/>
            <person name="Brooks J.P."/>
            <person name="Glascock A.L."/>
            <person name="Sheth N.U."/>
            <person name="Strauss J.F.III."/>
            <person name="Jefferson K.K."/>
            <person name="Buck G.A."/>
        </authorList>
    </citation>
    <scope>NUCLEOTIDE SEQUENCE [LARGE SCALE GENOMIC DNA]</scope>
    <source>
        <strain evidence="2 3">VCU_M1</strain>
    </source>
</reference>
<keyword evidence="1" id="KW-0472">Membrane</keyword>
<name>A0A097STI2_9BACT</name>